<name>A0A2K4FCQ4_9STAP</name>
<comment type="caution">
    <text evidence="2">The sequence shown here is derived from an EMBL/GenBank/DDBJ whole genome shotgun (WGS) entry which is preliminary data.</text>
</comment>
<evidence type="ECO:0000256" key="1">
    <source>
        <dbReference type="SAM" id="Phobius"/>
    </source>
</evidence>
<dbReference type="NCBIfam" id="NF047564">
    <property type="entry name" value="PSM_export_PmtD"/>
    <property type="match status" value="1"/>
</dbReference>
<feature type="transmembrane region" description="Helical" evidence="1">
    <location>
        <begin position="162"/>
        <end position="184"/>
    </location>
</feature>
<dbReference type="GO" id="GO:0005886">
    <property type="term" value="C:plasma membrane"/>
    <property type="evidence" value="ECO:0007669"/>
    <property type="project" value="UniProtKB-SubCell"/>
</dbReference>
<keyword evidence="3" id="KW-1185">Reference proteome</keyword>
<accession>A0A2K4FCQ4</accession>
<dbReference type="RefSeq" id="WP_103371639.1">
    <property type="nucleotide sequence ID" value="NZ_CBCRVO010000004.1"/>
</dbReference>
<organism evidence="2 3">
    <name type="scientific">Staphylococcus argensis</name>
    <dbReference type="NCBI Taxonomy" id="1607738"/>
    <lineage>
        <taxon>Bacteria</taxon>
        <taxon>Bacillati</taxon>
        <taxon>Bacillota</taxon>
        <taxon>Bacilli</taxon>
        <taxon>Bacillales</taxon>
        <taxon>Staphylococcaceae</taxon>
        <taxon>Staphylococcus</taxon>
    </lineage>
</organism>
<keyword evidence="1" id="KW-1133">Transmembrane helix</keyword>
<proteinExistence type="predicted"/>
<dbReference type="GO" id="GO:0140359">
    <property type="term" value="F:ABC-type transporter activity"/>
    <property type="evidence" value="ECO:0007669"/>
    <property type="project" value="InterPro"/>
</dbReference>
<protein>
    <recommendedName>
        <fullName evidence="4">ABC transporter permease</fullName>
    </recommendedName>
</protein>
<feature type="transmembrane region" description="Helical" evidence="1">
    <location>
        <begin position="21"/>
        <end position="39"/>
    </location>
</feature>
<evidence type="ECO:0000313" key="2">
    <source>
        <dbReference type="EMBL" id="POA09134.1"/>
    </source>
</evidence>
<sequence>MNPLQLVKYDLYSIIKSPLTYIALILAILPQIGITYMFVHQNDSVPTGAIIGMAAWFFTVTGLLFVIKTITRDLSQGTIQLYMNKTKNRIGYIIAKTISIVLIAVLFMLILTIYTQIVQACVDTDSIKTHKYFDYLWFVIFTYLFYGLFLFLIALIVPKPALIFTLGIFLIIIVPVADSFLPMIPHFGDKIKDALKYIPFGYIPEKTQGTDQTFSNWQWFITPASVVVLFVINLFYGAKKDI</sequence>
<dbReference type="EMBL" id="PPPX01000004">
    <property type="protein sequence ID" value="POA09134.1"/>
    <property type="molecule type" value="Genomic_DNA"/>
</dbReference>
<feature type="transmembrane region" description="Helical" evidence="1">
    <location>
        <begin position="90"/>
        <end position="115"/>
    </location>
</feature>
<keyword evidence="1" id="KW-0812">Transmembrane</keyword>
<dbReference type="OrthoDB" id="2412131at2"/>
<keyword evidence="1" id="KW-0472">Membrane</keyword>
<dbReference type="AlphaFoldDB" id="A0A2K4FCQ4"/>
<evidence type="ECO:0000313" key="3">
    <source>
        <dbReference type="Proteomes" id="UP000242712"/>
    </source>
</evidence>
<feature type="transmembrane region" description="Helical" evidence="1">
    <location>
        <begin position="217"/>
        <end position="236"/>
    </location>
</feature>
<gene>
    <name evidence="2" type="ORF">CD039_06465</name>
</gene>
<evidence type="ECO:0008006" key="4">
    <source>
        <dbReference type="Google" id="ProtNLM"/>
    </source>
</evidence>
<feature type="transmembrane region" description="Helical" evidence="1">
    <location>
        <begin position="135"/>
        <end position="155"/>
    </location>
</feature>
<reference evidence="2 3" key="1">
    <citation type="submission" date="2017-08" db="EMBL/GenBank/DDBJ databases">
        <title>Draft genome sequences of 64 type strains of genus Staph aureus.</title>
        <authorList>
            <person name="Cole K."/>
            <person name="Golubchik T."/>
            <person name="Russell J."/>
            <person name="Foster D."/>
            <person name="Llewelyn M."/>
            <person name="Wilson D."/>
            <person name="Crook D."/>
            <person name="Paul J."/>
        </authorList>
    </citation>
    <scope>NUCLEOTIDE SEQUENCE [LARGE SCALE GENOMIC DNA]</scope>
    <source>
        <strain evidence="2 3">DSM 29875</strain>
    </source>
</reference>
<dbReference type="GeneID" id="98297989"/>
<feature type="transmembrane region" description="Helical" evidence="1">
    <location>
        <begin position="45"/>
        <end position="70"/>
    </location>
</feature>
<dbReference type="Proteomes" id="UP000242712">
    <property type="component" value="Unassembled WGS sequence"/>
</dbReference>